<dbReference type="PANTHER" id="PTHR30069">
    <property type="entry name" value="TONB-DEPENDENT OUTER MEMBRANE RECEPTOR"/>
    <property type="match status" value="1"/>
</dbReference>
<comment type="subcellular location">
    <subcellularLocation>
        <location evidence="1 8">Cell outer membrane</location>
        <topology evidence="1 8">Multi-pass membrane protein</topology>
    </subcellularLocation>
</comment>
<dbReference type="SUPFAM" id="SSF49464">
    <property type="entry name" value="Carboxypeptidase regulatory domain-like"/>
    <property type="match status" value="1"/>
</dbReference>
<dbReference type="Pfam" id="PF13715">
    <property type="entry name" value="CarbopepD_reg_2"/>
    <property type="match status" value="1"/>
</dbReference>
<evidence type="ECO:0000256" key="7">
    <source>
        <dbReference type="ARBA" id="ARBA00023237"/>
    </source>
</evidence>
<dbReference type="Gene3D" id="2.40.170.20">
    <property type="entry name" value="TonB-dependent receptor, beta-barrel domain"/>
    <property type="match status" value="1"/>
</dbReference>
<evidence type="ECO:0000256" key="2">
    <source>
        <dbReference type="ARBA" id="ARBA00022448"/>
    </source>
</evidence>
<dbReference type="RefSeq" id="WP_380870211.1">
    <property type="nucleotide sequence ID" value="NZ_JBHUMA010000008.1"/>
</dbReference>
<feature type="signal peptide" evidence="9">
    <location>
        <begin position="1"/>
        <end position="28"/>
    </location>
</feature>
<dbReference type="NCBIfam" id="TIGR04056">
    <property type="entry name" value="OMP_RagA_SusC"/>
    <property type="match status" value="1"/>
</dbReference>
<gene>
    <name evidence="11" type="ORF">ACFSQ3_14025</name>
</gene>
<evidence type="ECO:0000256" key="6">
    <source>
        <dbReference type="ARBA" id="ARBA00023136"/>
    </source>
</evidence>
<feature type="domain" description="TonB-dependent receptor plug" evidence="10">
    <location>
        <begin position="123"/>
        <end position="229"/>
    </location>
</feature>
<proteinExistence type="inferred from homology"/>
<keyword evidence="4 8" id="KW-0812">Transmembrane</keyword>
<dbReference type="Pfam" id="PF07715">
    <property type="entry name" value="Plug"/>
    <property type="match status" value="1"/>
</dbReference>
<evidence type="ECO:0000256" key="4">
    <source>
        <dbReference type="ARBA" id="ARBA00022692"/>
    </source>
</evidence>
<organism evidence="11 12">
    <name type="scientific">Sphingobacterium corticis</name>
    <dbReference type="NCBI Taxonomy" id="1812823"/>
    <lineage>
        <taxon>Bacteria</taxon>
        <taxon>Pseudomonadati</taxon>
        <taxon>Bacteroidota</taxon>
        <taxon>Sphingobacteriia</taxon>
        <taxon>Sphingobacteriales</taxon>
        <taxon>Sphingobacteriaceae</taxon>
        <taxon>Sphingobacterium</taxon>
    </lineage>
</organism>
<dbReference type="Gene3D" id="2.60.40.1120">
    <property type="entry name" value="Carboxypeptidase-like, regulatory domain"/>
    <property type="match status" value="1"/>
</dbReference>
<keyword evidence="2 8" id="KW-0813">Transport</keyword>
<dbReference type="NCBIfam" id="TIGR04057">
    <property type="entry name" value="SusC_RagA_signa"/>
    <property type="match status" value="1"/>
</dbReference>
<dbReference type="InterPro" id="IPR039426">
    <property type="entry name" value="TonB-dep_rcpt-like"/>
</dbReference>
<keyword evidence="5 9" id="KW-0732">Signal</keyword>
<keyword evidence="6 8" id="KW-0472">Membrane</keyword>
<feature type="chain" id="PRO_5046008754" evidence="9">
    <location>
        <begin position="29"/>
        <end position="1037"/>
    </location>
</feature>
<evidence type="ECO:0000256" key="1">
    <source>
        <dbReference type="ARBA" id="ARBA00004571"/>
    </source>
</evidence>
<sequence>MQKKITTNILLSSILFTLLLSPFTSAFAQQRVVQGVVTEALSGKPLAGVSVQVTGQQFGVSTQEDGSYRIEVSQPDAKLIFTYVGYETIERAISNDQINVALEAASRDLGEVVVVAYGTSRRENITGSVSTISNKQLENRQVSNITKALEGQVPGLTAVSASGQPGTNATVRIRGIGSINASSNPLYVVDGNPYSGDINAINQNDIESISVLKDAASSALYGSRGANGVIIITTKKGRAGEQALINLNVTKGISNRAVSDYAQLSTDDYFQLYWEALRNKNLSSGLAPDVAARNASANLITDLGINPYGANYAQPVGLDGRLQAGATPLWGGSWTDVLQRTGQRTQADLNISGGGEKHSYFISGGYLDDQGIAISSSFRRYNVRANIEAKAREWLNVGLSAGASSGLQRYPQSEDSNTANIINFTRLTPSFYPYYEREADGSYRLDANGDRIWDFGEYRPSAAIPRSNLAASLPLNKNDIQQENASIRAYLEAVIRPDLKFRSTYSVDYTNGNEHFYVNPSVGAGVEYLGSVTKRNARTVGQTWNNILTFDKQFDLHHINILAGQEYYQFNTSNTSGSRQRFVLPGFDEPIAASQLNSFTGLSQDYKLLSFLGRAEYGYDDRYLISGSIRTDGSSRFAAGTRWGTFWSLGAAWKLSNEEFLKDQSWLSQLTWRASYGGQGNDNLGTYYAHQGLYAILNSLGEGGTITNRLATPELKWETNLNFNTGLDIAILNNRLALSVEYFNRQSKDLLFTMPMALSTGYTGYDANIGTMRNRGVDVDVRTIPVRNENLRWNLDFNFSHFKNKITELPQEEGIPRGNKMLRVGGSLYDFYLPTWAGVNPENGSPQWYLADDDGNQLEETTSVYGSAGRFIQGSSLPKLVGGINNSVTYRNFDFNALLSYSIGGQILDNDYTQLMHNGNNPGRAWSQEMLERWTPENTNTDVPRLTTDNLNWTSASTRFLYSGTYARLKNVSVGYTFPQTSMSRIGISRLRIFLQGENLLTFYGHKGMDPEQTVEGATYFRYPAIRTFSAGLQLGL</sequence>
<evidence type="ECO:0000256" key="5">
    <source>
        <dbReference type="ARBA" id="ARBA00022729"/>
    </source>
</evidence>
<dbReference type="InterPro" id="IPR036942">
    <property type="entry name" value="Beta-barrel_TonB_sf"/>
</dbReference>
<name>A0ABW5NMG2_9SPHI</name>
<keyword evidence="12" id="KW-1185">Reference proteome</keyword>
<reference evidence="12" key="1">
    <citation type="journal article" date="2019" name="Int. J. Syst. Evol. Microbiol.">
        <title>The Global Catalogue of Microorganisms (GCM) 10K type strain sequencing project: providing services to taxonomists for standard genome sequencing and annotation.</title>
        <authorList>
            <consortium name="The Broad Institute Genomics Platform"/>
            <consortium name="The Broad Institute Genome Sequencing Center for Infectious Disease"/>
            <person name="Wu L."/>
            <person name="Ma J."/>
        </authorList>
    </citation>
    <scope>NUCLEOTIDE SEQUENCE [LARGE SCALE GENOMIC DNA]</scope>
    <source>
        <strain evidence="12">KCTC 42248</strain>
    </source>
</reference>
<dbReference type="EMBL" id="JBHUMA010000008">
    <property type="protein sequence ID" value="MFD2600070.1"/>
    <property type="molecule type" value="Genomic_DNA"/>
</dbReference>
<keyword evidence="3 8" id="KW-1134">Transmembrane beta strand</keyword>
<dbReference type="InterPro" id="IPR012910">
    <property type="entry name" value="Plug_dom"/>
</dbReference>
<keyword evidence="7 8" id="KW-0998">Cell outer membrane</keyword>
<dbReference type="Proteomes" id="UP001597393">
    <property type="component" value="Unassembled WGS sequence"/>
</dbReference>
<evidence type="ECO:0000256" key="8">
    <source>
        <dbReference type="PROSITE-ProRule" id="PRU01360"/>
    </source>
</evidence>
<dbReference type="PANTHER" id="PTHR30069:SF29">
    <property type="entry name" value="HEMOGLOBIN AND HEMOGLOBIN-HAPTOGLOBIN-BINDING PROTEIN 1-RELATED"/>
    <property type="match status" value="1"/>
</dbReference>
<accession>A0ABW5NMG2</accession>
<dbReference type="PROSITE" id="PS52016">
    <property type="entry name" value="TONB_DEPENDENT_REC_3"/>
    <property type="match status" value="1"/>
</dbReference>
<dbReference type="InterPro" id="IPR037066">
    <property type="entry name" value="Plug_dom_sf"/>
</dbReference>
<evidence type="ECO:0000313" key="11">
    <source>
        <dbReference type="EMBL" id="MFD2600070.1"/>
    </source>
</evidence>
<dbReference type="SUPFAM" id="SSF56935">
    <property type="entry name" value="Porins"/>
    <property type="match status" value="1"/>
</dbReference>
<evidence type="ECO:0000313" key="12">
    <source>
        <dbReference type="Proteomes" id="UP001597393"/>
    </source>
</evidence>
<comment type="similarity">
    <text evidence="8">Belongs to the TonB-dependent receptor family.</text>
</comment>
<evidence type="ECO:0000256" key="3">
    <source>
        <dbReference type="ARBA" id="ARBA00022452"/>
    </source>
</evidence>
<dbReference type="InterPro" id="IPR023996">
    <property type="entry name" value="TonB-dep_OMP_SusC/RagA"/>
</dbReference>
<dbReference type="InterPro" id="IPR008969">
    <property type="entry name" value="CarboxyPept-like_regulatory"/>
</dbReference>
<protein>
    <submittedName>
        <fullName evidence="11">SusC/RagA family TonB-linked outer membrane protein</fullName>
    </submittedName>
</protein>
<dbReference type="Gene3D" id="2.170.130.10">
    <property type="entry name" value="TonB-dependent receptor, plug domain"/>
    <property type="match status" value="1"/>
</dbReference>
<dbReference type="InterPro" id="IPR023997">
    <property type="entry name" value="TonB-dep_OMP_SusC/RagA_CS"/>
</dbReference>
<evidence type="ECO:0000259" key="10">
    <source>
        <dbReference type="Pfam" id="PF07715"/>
    </source>
</evidence>
<evidence type="ECO:0000256" key="9">
    <source>
        <dbReference type="SAM" id="SignalP"/>
    </source>
</evidence>
<comment type="caution">
    <text evidence="11">The sequence shown here is derived from an EMBL/GenBank/DDBJ whole genome shotgun (WGS) entry which is preliminary data.</text>
</comment>